<dbReference type="OrthoDB" id="2193809at2"/>
<dbReference type="Proteomes" id="UP000310506">
    <property type="component" value="Unassembled WGS sequence"/>
</dbReference>
<gene>
    <name evidence="1" type="ORF">ESZ54_01505</name>
</gene>
<dbReference type="EMBL" id="SDGV01000004">
    <property type="protein sequence ID" value="THB61910.1"/>
    <property type="molecule type" value="Genomic_DNA"/>
</dbReference>
<comment type="caution">
    <text evidence="1">The sequence shown here is derived from an EMBL/GenBank/DDBJ whole genome shotgun (WGS) entry which is preliminary data.</text>
</comment>
<reference evidence="1 2" key="1">
    <citation type="submission" date="2019-01" db="EMBL/GenBank/DDBJ databases">
        <title>Vagococcus silagei sp. nov. isolated from brewer's grain.</title>
        <authorList>
            <person name="Guu J.-R."/>
        </authorList>
    </citation>
    <scope>NUCLEOTIDE SEQUENCE [LARGE SCALE GENOMIC DNA]</scope>
    <source>
        <strain evidence="1 2">2B-2</strain>
    </source>
</reference>
<evidence type="ECO:0000313" key="1">
    <source>
        <dbReference type="EMBL" id="THB61910.1"/>
    </source>
</evidence>
<dbReference type="AlphaFoldDB" id="A0A4S3B7A1"/>
<name>A0A4S3B7A1_9ENTE</name>
<sequence>MDRIFANVSYYKNGDTEDEELITSILDLSGMGVASLNENYIYDIFKFNEGTEIIDDNYALLEPNDRSAQVVIAEVEEGVLEFLMEPSSIAAGMRTEVSLWNNSNKAKTMGVMYAHDTMLGNQQDYPNADRVPVYSLGANKGMYITNETGVRLNYTFERYRENPTNFVARNGPTETLLGFKPEKANGIGVESDANDAPKSILMNGDTGIAVKRSPTLVQPGERSFFAFTTGLGLATTNPEIIPRFDTYDIGLGSDLEVTGDWFDIEGKKDKQGVIGGHGIMETFRQ</sequence>
<protein>
    <submittedName>
        <fullName evidence="1">Uncharacterized protein</fullName>
    </submittedName>
</protein>
<evidence type="ECO:0000313" key="2">
    <source>
        <dbReference type="Proteomes" id="UP000310506"/>
    </source>
</evidence>
<proteinExistence type="predicted"/>
<dbReference type="RefSeq" id="WP_136135908.1">
    <property type="nucleotide sequence ID" value="NZ_SDGV01000004.1"/>
</dbReference>
<keyword evidence="2" id="KW-1185">Reference proteome</keyword>
<organism evidence="1 2">
    <name type="scientific">Vagococcus silagei</name>
    <dbReference type="NCBI Taxonomy" id="2508885"/>
    <lineage>
        <taxon>Bacteria</taxon>
        <taxon>Bacillati</taxon>
        <taxon>Bacillota</taxon>
        <taxon>Bacilli</taxon>
        <taxon>Lactobacillales</taxon>
        <taxon>Enterococcaceae</taxon>
        <taxon>Vagococcus</taxon>
    </lineage>
</organism>
<accession>A0A4S3B7A1</accession>